<dbReference type="PANTHER" id="PTHR22683">
    <property type="entry name" value="SPORULATION PROTEIN RELATED"/>
    <property type="match status" value="1"/>
</dbReference>
<keyword evidence="1 3" id="KW-0547">Nucleotide-binding</keyword>
<dbReference type="EMBL" id="QQXL01000002">
    <property type="protein sequence ID" value="RKW70995.1"/>
    <property type="molecule type" value="Genomic_DNA"/>
</dbReference>
<feature type="region of interest" description="Disordered" evidence="4">
    <location>
        <begin position="486"/>
        <end position="556"/>
    </location>
</feature>
<dbReference type="InterPro" id="IPR002543">
    <property type="entry name" value="FtsK_dom"/>
</dbReference>
<dbReference type="InterPro" id="IPR008984">
    <property type="entry name" value="SMAD_FHA_dom_sf"/>
</dbReference>
<evidence type="ECO:0000256" key="1">
    <source>
        <dbReference type="ARBA" id="ARBA00022741"/>
    </source>
</evidence>
<dbReference type="PROSITE" id="PS50901">
    <property type="entry name" value="FTSK"/>
    <property type="match status" value="1"/>
</dbReference>
<feature type="region of interest" description="Disordered" evidence="4">
    <location>
        <begin position="1228"/>
        <end position="1253"/>
    </location>
</feature>
<keyword evidence="5" id="KW-1133">Transmembrane helix</keyword>
<proteinExistence type="predicted"/>
<dbReference type="Gene3D" id="3.40.50.300">
    <property type="entry name" value="P-loop containing nucleotide triphosphate hydrolases"/>
    <property type="match status" value="1"/>
</dbReference>
<gene>
    <name evidence="7" type="ORF">DWQ67_04095</name>
</gene>
<dbReference type="CDD" id="cd01127">
    <property type="entry name" value="TrwB_TraG_TraD_VirD4"/>
    <property type="match status" value="1"/>
</dbReference>
<feature type="domain" description="FtsK" evidence="6">
    <location>
        <begin position="564"/>
        <end position="754"/>
    </location>
</feature>
<protein>
    <submittedName>
        <fullName evidence="7">DUF87 domain-containing protein</fullName>
    </submittedName>
</protein>
<evidence type="ECO:0000256" key="2">
    <source>
        <dbReference type="ARBA" id="ARBA00022840"/>
    </source>
</evidence>
<sequence>MGRCNLWITPNHPQQSTALSSLTAAPLLRCGQTQPRGLGHQTGRARVRMWRAGTTRTLLTDQVLDVGTARTWAAQELGLPSTERPSLEGDRLRFAEASPSGAAAGPESSATQRRLSVMLVIESGPDAGWCVPLPPGQSVWGRGPHRVQVEDPSISRREAVVTVSAQGITVSSLGRSPLYVDHRPCRSAKVDERHVVRIGANACTFLPRAPLAVPHLRQPVPQVDIHEPPPPRRPWLQALAAVAPLAIGAALVVFTGQWLMLLFGLVGLLTGGVACVSDLRERRAFGRHCAAEAAAHAAGLLREHPAPGTLLAAWRRPAPAERVLRADRDLTSADDSRSPVPPVRIGLQTHASIAVRAPGLKWPSQRVAAAPSLCAPRPGERIAVMGGDSDTGQVLRTFAAVWAQAASHGLGRLTVGRSAELPAGLLRLPGVTLASPEQAAHLVFQAASTDARPVAPVHVHLGPFPGAEWVVDTVTAAVTSLRAAEGADSRARRAARRRAHSTIEGPSFRALAQALEDHESREAATDTRLADGGSGGGGARVPGPAPQSTGARPSAGVVIGSGEDGPVALDLDRDGPHALVAGSTGSGKSELLRTWITGLCQSLDAQRLRLLLFDFKGGSTFDPFAALPQVEELVTDLDTEAVARVLDSLSGELTRREVWLRTRGFSDLAEALAAEGPEELAPPRIVVVVDEFRVLAEQVPEVLDRMVRLATVGRSLGVHLLLATQRPQGIVSADIRANVNLRLCLRVQSEADSMELISTSAGAALPADRPGLCLIAIGSKPAMQCKVASVRASSEPIAGLLVGPRCSDVRRSQLTPLPGSGWEARLQAIRQASPPAPAPFVIAPLPTSLGRLSAKREPQELLLGLRAGRERLHPWRFRPGRDGHVAVLCSADAERTAMARALLDDARGRPLLAGSSVVLDGVGATDPLDPAWGLALTPASTAAADEALEALAQGHRPGAGPAIVWLLAPDRWWGDLAEPASLRREALLGAILRRQDLSVIAVGGRELLISRHLAAFGRRVHVPFGVGPETAQLWPPLRACAPVPGRGVLLSPEGPVRGELVQLRTQSRRDGTADASATPVAEGMAAGWLPLPAVATAAVPPAVAVRSLSLAPVEWAPERLGVILGAAGSGRTQALRRVAAQLPGTAQWIGRDEPLPRQLTRGHWWVLDDADSRSYEDHERISDHLRAGGRALAAARSTPHPAGRLPWWGHLDPHADVALMGPRTKNETETLGWNVPADPDAPPGRGWLTPRGSNQPVRVQWLLP</sequence>
<dbReference type="PANTHER" id="PTHR22683:SF1">
    <property type="entry name" value="TYPE VII SECRETION SYSTEM PROTEIN ESSC"/>
    <property type="match status" value="1"/>
</dbReference>
<dbReference type="InterPro" id="IPR050206">
    <property type="entry name" value="FtsK/SpoIIIE/SftA"/>
</dbReference>
<keyword evidence="8" id="KW-1185">Reference proteome</keyword>
<feature type="transmembrane region" description="Helical" evidence="5">
    <location>
        <begin position="235"/>
        <end position="254"/>
    </location>
</feature>
<reference evidence="7 8" key="1">
    <citation type="submission" date="2018-07" db="EMBL/GenBank/DDBJ databases">
        <title>Arthrobacter sp. nov., isolated from raw cow's milk with high bacterial count.</title>
        <authorList>
            <person name="Hahne J."/>
            <person name="Isele D."/>
            <person name="Lipski A."/>
        </authorList>
    </citation>
    <scope>NUCLEOTIDE SEQUENCE [LARGE SCALE GENOMIC DNA]</scope>
    <source>
        <strain evidence="7 8">JZ R-183</strain>
    </source>
</reference>
<evidence type="ECO:0000313" key="8">
    <source>
        <dbReference type="Proteomes" id="UP000273119"/>
    </source>
</evidence>
<evidence type="ECO:0000256" key="4">
    <source>
        <dbReference type="SAM" id="MobiDB-lite"/>
    </source>
</evidence>
<dbReference type="AlphaFoldDB" id="A0A496PKR9"/>
<dbReference type="SUPFAM" id="SSF52540">
    <property type="entry name" value="P-loop containing nucleoside triphosphate hydrolases"/>
    <property type="match status" value="1"/>
</dbReference>
<keyword evidence="5" id="KW-0812">Transmembrane</keyword>
<dbReference type="Gene3D" id="2.60.200.20">
    <property type="match status" value="1"/>
</dbReference>
<keyword evidence="2 3" id="KW-0067">ATP-binding</keyword>
<evidence type="ECO:0000313" key="7">
    <source>
        <dbReference type="EMBL" id="RKW70995.1"/>
    </source>
</evidence>
<dbReference type="GO" id="GO:0005524">
    <property type="term" value="F:ATP binding"/>
    <property type="evidence" value="ECO:0007669"/>
    <property type="project" value="UniProtKB-UniRule"/>
</dbReference>
<dbReference type="SUPFAM" id="SSF49879">
    <property type="entry name" value="SMAD/FHA domain"/>
    <property type="match status" value="1"/>
</dbReference>
<dbReference type="GO" id="GO:0003677">
    <property type="term" value="F:DNA binding"/>
    <property type="evidence" value="ECO:0007669"/>
    <property type="project" value="InterPro"/>
</dbReference>
<organism evidence="7 8">
    <name type="scientific">Galactobacter caseinivorans</name>
    <dbReference type="NCBI Taxonomy" id="2676123"/>
    <lineage>
        <taxon>Bacteria</taxon>
        <taxon>Bacillati</taxon>
        <taxon>Actinomycetota</taxon>
        <taxon>Actinomycetes</taxon>
        <taxon>Micrococcales</taxon>
        <taxon>Micrococcaceae</taxon>
        <taxon>Galactobacter</taxon>
    </lineage>
</organism>
<evidence type="ECO:0000256" key="3">
    <source>
        <dbReference type="PROSITE-ProRule" id="PRU00289"/>
    </source>
</evidence>
<feature type="binding site" evidence="3">
    <location>
        <begin position="582"/>
        <end position="589"/>
    </location>
    <ligand>
        <name>ATP</name>
        <dbReference type="ChEBI" id="CHEBI:30616"/>
    </ligand>
</feature>
<keyword evidence="5" id="KW-0472">Membrane</keyword>
<dbReference type="InterPro" id="IPR027417">
    <property type="entry name" value="P-loop_NTPase"/>
</dbReference>
<dbReference type="Proteomes" id="UP000273119">
    <property type="component" value="Unassembled WGS sequence"/>
</dbReference>
<name>A0A496PKR9_9MICC</name>
<accession>A0A496PKR9</accession>
<dbReference type="Pfam" id="PF01580">
    <property type="entry name" value="FtsK_SpoIIIE"/>
    <property type="match status" value="1"/>
</dbReference>
<evidence type="ECO:0000256" key="5">
    <source>
        <dbReference type="SAM" id="Phobius"/>
    </source>
</evidence>
<evidence type="ECO:0000259" key="6">
    <source>
        <dbReference type="PROSITE" id="PS50901"/>
    </source>
</evidence>
<feature type="compositionally biased region" description="Basic and acidic residues" evidence="4">
    <location>
        <begin position="515"/>
        <end position="529"/>
    </location>
</feature>
<dbReference type="CDD" id="cd00060">
    <property type="entry name" value="FHA"/>
    <property type="match status" value="1"/>
</dbReference>
<comment type="caution">
    <text evidence="7">The sequence shown here is derived from an EMBL/GenBank/DDBJ whole genome shotgun (WGS) entry which is preliminary data.</text>
</comment>